<feature type="domain" description="HTH myb-type" evidence="3">
    <location>
        <begin position="410"/>
        <end position="464"/>
    </location>
</feature>
<feature type="compositionally biased region" description="Basic and acidic residues" evidence="1">
    <location>
        <begin position="233"/>
        <end position="242"/>
    </location>
</feature>
<dbReference type="PROSITE" id="PS50090">
    <property type="entry name" value="MYB_LIKE"/>
    <property type="match status" value="1"/>
</dbReference>
<dbReference type="AlphaFoldDB" id="A0A6A6DPG7"/>
<dbReference type="InterPro" id="IPR001005">
    <property type="entry name" value="SANT/Myb"/>
</dbReference>
<evidence type="ECO:0000313" key="4">
    <source>
        <dbReference type="EMBL" id="KAF2181381.1"/>
    </source>
</evidence>
<evidence type="ECO:0000313" key="5">
    <source>
        <dbReference type="Proteomes" id="UP000800200"/>
    </source>
</evidence>
<feature type="domain" description="Myb-like" evidence="2">
    <location>
        <begin position="415"/>
        <end position="460"/>
    </location>
</feature>
<gene>
    <name evidence="4" type="ORF">K469DRAFT_692218</name>
</gene>
<feature type="compositionally biased region" description="Basic residues" evidence="1">
    <location>
        <begin position="303"/>
        <end position="312"/>
    </location>
</feature>
<feature type="region of interest" description="Disordered" evidence="1">
    <location>
        <begin position="233"/>
        <end position="347"/>
    </location>
</feature>
<dbReference type="InterPro" id="IPR017930">
    <property type="entry name" value="Myb_dom"/>
</dbReference>
<feature type="compositionally biased region" description="Polar residues" evidence="1">
    <location>
        <begin position="330"/>
        <end position="347"/>
    </location>
</feature>
<organism evidence="4 5">
    <name type="scientific">Zopfia rhizophila CBS 207.26</name>
    <dbReference type="NCBI Taxonomy" id="1314779"/>
    <lineage>
        <taxon>Eukaryota</taxon>
        <taxon>Fungi</taxon>
        <taxon>Dikarya</taxon>
        <taxon>Ascomycota</taxon>
        <taxon>Pezizomycotina</taxon>
        <taxon>Dothideomycetes</taxon>
        <taxon>Dothideomycetes incertae sedis</taxon>
        <taxon>Zopfiaceae</taxon>
        <taxon>Zopfia</taxon>
    </lineage>
</organism>
<dbReference type="Gene3D" id="1.10.10.60">
    <property type="entry name" value="Homeodomain-like"/>
    <property type="match status" value="1"/>
</dbReference>
<dbReference type="SUPFAM" id="SSF46689">
    <property type="entry name" value="Homeodomain-like"/>
    <property type="match status" value="1"/>
</dbReference>
<reference evidence="4" key="1">
    <citation type="journal article" date="2020" name="Stud. Mycol.">
        <title>101 Dothideomycetes genomes: a test case for predicting lifestyles and emergence of pathogens.</title>
        <authorList>
            <person name="Haridas S."/>
            <person name="Albert R."/>
            <person name="Binder M."/>
            <person name="Bloem J."/>
            <person name="Labutti K."/>
            <person name="Salamov A."/>
            <person name="Andreopoulos B."/>
            <person name="Baker S."/>
            <person name="Barry K."/>
            <person name="Bills G."/>
            <person name="Bluhm B."/>
            <person name="Cannon C."/>
            <person name="Castanera R."/>
            <person name="Culley D."/>
            <person name="Daum C."/>
            <person name="Ezra D."/>
            <person name="Gonzalez J."/>
            <person name="Henrissat B."/>
            <person name="Kuo A."/>
            <person name="Liang C."/>
            <person name="Lipzen A."/>
            <person name="Lutzoni F."/>
            <person name="Magnuson J."/>
            <person name="Mondo S."/>
            <person name="Nolan M."/>
            <person name="Ohm R."/>
            <person name="Pangilinan J."/>
            <person name="Park H.-J."/>
            <person name="Ramirez L."/>
            <person name="Alfaro M."/>
            <person name="Sun H."/>
            <person name="Tritt A."/>
            <person name="Yoshinaga Y."/>
            <person name="Zwiers L.-H."/>
            <person name="Turgeon B."/>
            <person name="Goodwin S."/>
            <person name="Spatafora J."/>
            <person name="Crous P."/>
            <person name="Grigoriev I."/>
        </authorList>
    </citation>
    <scope>NUCLEOTIDE SEQUENCE</scope>
    <source>
        <strain evidence="4">CBS 207.26</strain>
    </source>
</reference>
<dbReference type="SMART" id="SM00717">
    <property type="entry name" value="SANT"/>
    <property type="match status" value="1"/>
</dbReference>
<dbReference type="EMBL" id="ML994653">
    <property type="protein sequence ID" value="KAF2181381.1"/>
    <property type="molecule type" value="Genomic_DNA"/>
</dbReference>
<dbReference type="PROSITE" id="PS51294">
    <property type="entry name" value="HTH_MYB"/>
    <property type="match status" value="1"/>
</dbReference>
<proteinExistence type="predicted"/>
<evidence type="ECO:0000259" key="2">
    <source>
        <dbReference type="PROSITE" id="PS50090"/>
    </source>
</evidence>
<evidence type="ECO:0000259" key="3">
    <source>
        <dbReference type="PROSITE" id="PS51294"/>
    </source>
</evidence>
<evidence type="ECO:0000256" key="1">
    <source>
        <dbReference type="SAM" id="MobiDB-lite"/>
    </source>
</evidence>
<feature type="region of interest" description="Disordered" evidence="1">
    <location>
        <begin position="362"/>
        <end position="408"/>
    </location>
</feature>
<feature type="compositionally biased region" description="Polar residues" evidence="1">
    <location>
        <begin position="254"/>
        <end position="281"/>
    </location>
</feature>
<name>A0A6A6DPG7_9PEZI</name>
<sequence>MELNLCKDGFSGYNRDWADINNFSNDLLDPEVLLPLDPGILATGITTNPSDVLHQGVKYQIESKTFRITSGTVTRWKQSSKGHVESGGGPLESRDYELGVTGACALPVKDNEHDEPLYDNIAIKSGVLGTRKCKSTSVGVLDLASKLALDEPPFSKAAEISPTTGREPCVQSCRPRQPDFVLRNQQRFHCQLLGQRSKGNDTYNLGLDDGENGGKVMDEELLRPERNRCIDLEQYGREDKGYDTGSEVGDSNEGELTQANGTFGKTVTTTSQQHKGSNHTIQDGRHGSSRTKNQTPSAMPTRALRRPSHHQHAAALDSKRSSQLGLLPSDPQTQGSTWPPRSTQQSGDYAAWKDDIYGPHGKGADYDAVGPKDKNNRDDDFDNAGQSSGSETGDDDSDAGTDNGRETRRLHVRTRALWSKLDEQRLLAYKNKMGMKWDDICRRFPDRTPGVVEARWYILRGNQLPLLSSQSG</sequence>
<feature type="compositionally biased region" description="Basic and acidic residues" evidence="1">
    <location>
        <begin position="362"/>
        <end position="378"/>
    </location>
</feature>
<dbReference type="Proteomes" id="UP000800200">
    <property type="component" value="Unassembled WGS sequence"/>
</dbReference>
<dbReference type="InterPro" id="IPR009057">
    <property type="entry name" value="Homeodomain-like_sf"/>
</dbReference>
<protein>
    <submittedName>
        <fullName evidence="4">Uncharacterized protein</fullName>
    </submittedName>
</protein>
<dbReference type="CDD" id="cd00167">
    <property type="entry name" value="SANT"/>
    <property type="match status" value="1"/>
</dbReference>
<accession>A0A6A6DPG7</accession>
<keyword evidence="5" id="KW-1185">Reference proteome</keyword>